<reference evidence="1 2" key="1">
    <citation type="journal article" date="2019" name="Int. J. Syst. Evol. Microbiol.">
        <title>The Global Catalogue of Microorganisms (GCM) 10K type strain sequencing project: providing services to taxonomists for standard genome sequencing and annotation.</title>
        <authorList>
            <consortium name="The Broad Institute Genomics Platform"/>
            <consortium name="The Broad Institute Genome Sequencing Center for Infectious Disease"/>
            <person name="Wu L."/>
            <person name="Ma J."/>
        </authorList>
    </citation>
    <scope>NUCLEOTIDE SEQUENCE [LARGE SCALE GENOMIC DNA]</scope>
    <source>
        <strain evidence="1 2">JCM 13581</strain>
    </source>
</reference>
<evidence type="ECO:0000313" key="2">
    <source>
        <dbReference type="Proteomes" id="UP001501303"/>
    </source>
</evidence>
<proteinExistence type="predicted"/>
<dbReference type="EMBL" id="BAAAMJ010000018">
    <property type="protein sequence ID" value="GAA1910858.1"/>
    <property type="molecule type" value="Genomic_DNA"/>
</dbReference>
<sequence length="63" mass="7285">MLLRDIFRLGTAMADLQDTGTDVGYHATWKWMSFANGLVPNRSGGRCAGRWLLHRYWLRRSDS</sequence>
<gene>
    <name evidence="1" type="ORF">GCM10009716_20860</name>
</gene>
<keyword evidence="2" id="KW-1185">Reference proteome</keyword>
<protein>
    <submittedName>
        <fullName evidence="1">Uncharacterized protein</fullName>
    </submittedName>
</protein>
<dbReference type="Proteomes" id="UP001501303">
    <property type="component" value="Unassembled WGS sequence"/>
</dbReference>
<evidence type="ECO:0000313" key="1">
    <source>
        <dbReference type="EMBL" id="GAA1910858.1"/>
    </source>
</evidence>
<organism evidence="1 2">
    <name type="scientific">Streptomyces sodiiphilus</name>
    <dbReference type="NCBI Taxonomy" id="226217"/>
    <lineage>
        <taxon>Bacteria</taxon>
        <taxon>Bacillati</taxon>
        <taxon>Actinomycetota</taxon>
        <taxon>Actinomycetes</taxon>
        <taxon>Kitasatosporales</taxon>
        <taxon>Streptomycetaceae</taxon>
        <taxon>Streptomyces</taxon>
    </lineage>
</organism>
<accession>A0ABN2P5V0</accession>
<comment type="caution">
    <text evidence="1">The sequence shown here is derived from an EMBL/GenBank/DDBJ whole genome shotgun (WGS) entry which is preliminary data.</text>
</comment>
<name>A0ABN2P5V0_9ACTN</name>